<dbReference type="Proteomes" id="UP000299102">
    <property type="component" value="Unassembled WGS sequence"/>
</dbReference>
<dbReference type="AlphaFoldDB" id="A0A4C1U5Z4"/>
<feature type="transmembrane region" description="Helical" evidence="1">
    <location>
        <begin position="88"/>
        <end position="114"/>
    </location>
</feature>
<dbReference type="EMBL" id="BGZK01000131">
    <property type="protein sequence ID" value="GBP21690.1"/>
    <property type="molecule type" value="Genomic_DNA"/>
</dbReference>
<dbReference type="STRING" id="151549.A0A4C1U5Z4"/>
<keyword evidence="3" id="KW-1185">Reference proteome</keyword>
<sequence length="149" mass="16535">MHTEHQDQASFCPFALREVSVLTELPLRYLRYYLTDEPPQSNSLAVSSNRITFPVLNSGPGAILYPIDPSYALDLIPVPHSMSTSLSFSISASVLNLFLLISLFLLLFVTIPVYMKPDQILRGVNLSPAKSQEQLEATTESHQGLELTV</sequence>
<evidence type="ECO:0000313" key="2">
    <source>
        <dbReference type="EMBL" id="GBP21690.1"/>
    </source>
</evidence>
<evidence type="ECO:0000313" key="3">
    <source>
        <dbReference type="Proteomes" id="UP000299102"/>
    </source>
</evidence>
<reference evidence="2 3" key="1">
    <citation type="journal article" date="2019" name="Commun. Biol.">
        <title>The bagworm genome reveals a unique fibroin gene that provides high tensile strength.</title>
        <authorList>
            <person name="Kono N."/>
            <person name="Nakamura H."/>
            <person name="Ohtoshi R."/>
            <person name="Tomita M."/>
            <person name="Numata K."/>
            <person name="Arakawa K."/>
        </authorList>
    </citation>
    <scope>NUCLEOTIDE SEQUENCE [LARGE SCALE GENOMIC DNA]</scope>
</reference>
<name>A0A4C1U5Z4_EUMVA</name>
<keyword evidence="1" id="KW-0472">Membrane</keyword>
<gene>
    <name evidence="2" type="primary">ART2</name>
    <name evidence="2" type="ORF">EVAR_16238_1</name>
</gene>
<comment type="caution">
    <text evidence="2">The sequence shown here is derived from an EMBL/GenBank/DDBJ whole genome shotgun (WGS) entry which is preliminary data.</text>
</comment>
<keyword evidence="1" id="KW-0812">Transmembrane</keyword>
<evidence type="ECO:0000256" key="1">
    <source>
        <dbReference type="SAM" id="Phobius"/>
    </source>
</evidence>
<proteinExistence type="predicted"/>
<keyword evidence="1" id="KW-1133">Transmembrane helix</keyword>
<organism evidence="2 3">
    <name type="scientific">Eumeta variegata</name>
    <name type="common">Bagworm moth</name>
    <name type="synonym">Eumeta japonica</name>
    <dbReference type="NCBI Taxonomy" id="151549"/>
    <lineage>
        <taxon>Eukaryota</taxon>
        <taxon>Metazoa</taxon>
        <taxon>Ecdysozoa</taxon>
        <taxon>Arthropoda</taxon>
        <taxon>Hexapoda</taxon>
        <taxon>Insecta</taxon>
        <taxon>Pterygota</taxon>
        <taxon>Neoptera</taxon>
        <taxon>Endopterygota</taxon>
        <taxon>Lepidoptera</taxon>
        <taxon>Glossata</taxon>
        <taxon>Ditrysia</taxon>
        <taxon>Tineoidea</taxon>
        <taxon>Psychidae</taxon>
        <taxon>Oiketicinae</taxon>
        <taxon>Eumeta</taxon>
    </lineage>
</organism>
<dbReference type="OrthoDB" id="8185007at2759"/>
<accession>A0A4C1U5Z4</accession>
<protein>
    <submittedName>
        <fullName evidence="2">Uncharacterized protein</fullName>
    </submittedName>
</protein>